<dbReference type="InterPro" id="IPR003476">
    <property type="entry name" value="Glyco_hydro_42"/>
</dbReference>
<dbReference type="PIRSF" id="PIRSF001084">
    <property type="entry name" value="B-galactosidase"/>
    <property type="match status" value="1"/>
</dbReference>
<dbReference type="PANTHER" id="PTHR36447">
    <property type="entry name" value="BETA-GALACTOSIDASE GANA"/>
    <property type="match status" value="1"/>
</dbReference>
<evidence type="ECO:0000259" key="10">
    <source>
        <dbReference type="Pfam" id="PF08532"/>
    </source>
</evidence>
<dbReference type="RefSeq" id="WP_379237226.1">
    <property type="nucleotide sequence ID" value="NZ_JBHSTE010000006.1"/>
</dbReference>
<evidence type="ECO:0000313" key="13">
    <source>
        <dbReference type="Proteomes" id="UP001596233"/>
    </source>
</evidence>
<dbReference type="InterPro" id="IPR013738">
    <property type="entry name" value="Beta_galactosidase_Trimer"/>
</dbReference>
<comment type="catalytic activity">
    <reaction evidence="1 8">
        <text>Hydrolysis of terminal non-reducing beta-D-galactose residues in beta-D-galactosides.</text>
        <dbReference type="EC" id="3.2.1.23"/>
    </reaction>
</comment>
<evidence type="ECO:0000256" key="1">
    <source>
        <dbReference type="ARBA" id="ARBA00001412"/>
    </source>
</evidence>
<dbReference type="InterPro" id="IPR013739">
    <property type="entry name" value="Beta_galactosidase_C"/>
</dbReference>
<dbReference type="Gene3D" id="2.60.40.1180">
    <property type="entry name" value="Golgi alpha-mannosidase II"/>
    <property type="match status" value="1"/>
</dbReference>
<evidence type="ECO:0000256" key="4">
    <source>
        <dbReference type="ARBA" id="ARBA00022723"/>
    </source>
</evidence>
<sequence length="686" mass="78331">MKKLNLSDQLMLGVCYYPEQWPEEMWEDDMIRMKHMGINLIRVGEFAWSIFEPTEGNFYFKDFDYMLRLAHKHGLKVIIGTPTATPPAWLTEKYPEVLNATVEGHLLNHGLRRHTNYTSTTYHRLCAAITEALVLNYKDNPAVVGWQLDNEFNCEIGEFYSESDHEAFRAWVQQRYGTLEKLNDAWGTVFWSQTYSSWSQVYLPRLVPGGKQPNPHLALDEKRFISDSVIAFAKIQADIIAEHAPHHFITTNGLFGHLDSHKLTKELLDFFSYDSYPQFSTIFYDANEARSLEDRSWSLTLSTVRSISPQFCIMEQQAGPGGWVNKMDMPSPRPGQLRLWSYQSIAHGANLVVYFRWRSATFGQEIYWHGLNDYGNTPNRRLAEAEKVAKEMAHISDLIASTTVQADVAIVRDYTNEWDGEYDVWHGPFGWKSGKEWFKALTRTHIPSDVLYINEETTLAELQRYKLLVYPHPAIMTKATAQLLEAYVVSGGHIVFGCRSGYKDQRGHCYMLPFPGVLSTLAGITLEEYTVVKGTREAVSIVCTDDQSTSFATSYFNEIIEPYASTVDVIAVYNEDYYKGKPALTRNAFGKGTAWYYGSVFSEEIARYLLQQLDVVSTPAPWLELPEQVELSIRGNELAQYCFILNYSQQPAAITLHEPAYELLSGKTIDGQLELAGYDVLILRKA</sequence>
<keyword evidence="4" id="KW-0479">Metal-binding</keyword>
<dbReference type="CDD" id="cd03143">
    <property type="entry name" value="A4_beta-galactosidase_middle_domain"/>
    <property type="match status" value="1"/>
</dbReference>
<dbReference type="PANTHER" id="PTHR36447:SF2">
    <property type="entry name" value="BETA-GALACTOSIDASE YESZ"/>
    <property type="match status" value="1"/>
</dbReference>
<keyword evidence="6" id="KW-0862">Zinc</keyword>
<dbReference type="Gene3D" id="3.20.20.80">
    <property type="entry name" value="Glycosidases"/>
    <property type="match status" value="1"/>
</dbReference>
<dbReference type="EMBL" id="JBHSTE010000006">
    <property type="protein sequence ID" value="MFC6334570.1"/>
    <property type="molecule type" value="Genomic_DNA"/>
</dbReference>
<evidence type="ECO:0000313" key="12">
    <source>
        <dbReference type="EMBL" id="MFC6334570.1"/>
    </source>
</evidence>
<dbReference type="InterPro" id="IPR013780">
    <property type="entry name" value="Glyco_hydro_b"/>
</dbReference>
<dbReference type="Pfam" id="PF08532">
    <property type="entry name" value="Glyco_hydro_42M"/>
    <property type="match status" value="1"/>
</dbReference>
<gene>
    <name evidence="12" type="ORF">ACFP56_18225</name>
</gene>
<accession>A0ABW1VAQ9</accession>
<evidence type="ECO:0000256" key="3">
    <source>
        <dbReference type="ARBA" id="ARBA00012756"/>
    </source>
</evidence>
<dbReference type="InterPro" id="IPR013529">
    <property type="entry name" value="Glyco_hydro_42_N"/>
</dbReference>
<keyword evidence="7 8" id="KW-0326">Glycosidase</keyword>
<dbReference type="Pfam" id="PF02449">
    <property type="entry name" value="Glyco_hydro_42"/>
    <property type="match status" value="1"/>
</dbReference>
<proteinExistence type="inferred from homology"/>
<name>A0ABW1VAQ9_9BACL</name>
<feature type="domain" description="Beta-galactosidase trimerisation" evidence="10">
    <location>
        <begin position="406"/>
        <end position="613"/>
    </location>
</feature>
<comment type="similarity">
    <text evidence="2 8">Belongs to the glycosyl hydrolase 42 family.</text>
</comment>
<evidence type="ECO:0000259" key="9">
    <source>
        <dbReference type="Pfam" id="PF02449"/>
    </source>
</evidence>
<dbReference type="InterPro" id="IPR029062">
    <property type="entry name" value="Class_I_gatase-like"/>
</dbReference>
<dbReference type="SUPFAM" id="SSF51445">
    <property type="entry name" value="(Trans)glycosidases"/>
    <property type="match status" value="1"/>
</dbReference>
<evidence type="ECO:0000256" key="5">
    <source>
        <dbReference type="ARBA" id="ARBA00022801"/>
    </source>
</evidence>
<dbReference type="GO" id="GO:0004565">
    <property type="term" value="F:beta-galactosidase activity"/>
    <property type="evidence" value="ECO:0007669"/>
    <property type="project" value="UniProtKB-EC"/>
</dbReference>
<comment type="caution">
    <text evidence="12">The sequence shown here is derived from an EMBL/GenBank/DDBJ whole genome shotgun (WGS) entry which is preliminary data.</text>
</comment>
<organism evidence="12 13">
    <name type="scientific">Paenibacillus septentrionalis</name>
    <dbReference type="NCBI Taxonomy" id="429342"/>
    <lineage>
        <taxon>Bacteria</taxon>
        <taxon>Bacillati</taxon>
        <taxon>Bacillota</taxon>
        <taxon>Bacilli</taxon>
        <taxon>Bacillales</taxon>
        <taxon>Paenibacillaceae</taxon>
        <taxon>Paenibacillus</taxon>
    </lineage>
</organism>
<dbReference type="Gene3D" id="3.40.50.880">
    <property type="match status" value="1"/>
</dbReference>
<evidence type="ECO:0000256" key="6">
    <source>
        <dbReference type="ARBA" id="ARBA00022833"/>
    </source>
</evidence>
<dbReference type="Proteomes" id="UP001596233">
    <property type="component" value="Unassembled WGS sequence"/>
</dbReference>
<keyword evidence="5 8" id="KW-0378">Hydrolase</keyword>
<reference evidence="13" key="1">
    <citation type="journal article" date="2019" name="Int. J. Syst. Evol. Microbiol.">
        <title>The Global Catalogue of Microorganisms (GCM) 10K type strain sequencing project: providing services to taxonomists for standard genome sequencing and annotation.</title>
        <authorList>
            <consortium name="The Broad Institute Genomics Platform"/>
            <consortium name="The Broad Institute Genome Sequencing Center for Infectious Disease"/>
            <person name="Wu L."/>
            <person name="Ma J."/>
        </authorList>
    </citation>
    <scope>NUCLEOTIDE SEQUENCE [LARGE SCALE GENOMIC DNA]</scope>
    <source>
        <strain evidence="13">PCU 280</strain>
    </source>
</reference>
<dbReference type="Pfam" id="PF08533">
    <property type="entry name" value="Glyco_hydro_42C"/>
    <property type="match status" value="1"/>
</dbReference>
<evidence type="ECO:0000256" key="7">
    <source>
        <dbReference type="ARBA" id="ARBA00023295"/>
    </source>
</evidence>
<keyword evidence="13" id="KW-1185">Reference proteome</keyword>
<dbReference type="SUPFAM" id="SSF52317">
    <property type="entry name" value="Class I glutamine amidotransferase-like"/>
    <property type="match status" value="1"/>
</dbReference>
<protein>
    <recommendedName>
        <fullName evidence="3 8">Beta-galactosidase</fullName>
        <shortName evidence="8">Beta-gal</shortName>
        <ecNumber evidence="3 8">3.2.1.23</ecNumber>
    </recommendedName>
</protein>
<evidence type="ECO:0000256" key="8">
    <source>
        <dbReference type="PIRNR" id="PIRNR001084"/>
    </source>
</evidence>
<dbReference type="EC" id="3.2.1.23" evidence="3 8"/>
<evidence type="ECO:0000259" key="11">
    <source>
        <dbReference type="Pfam" id="PF08533"/>
    </source>
</evidence>
<evidence type="ECO:0000256" key="2">
    <source>
        <dbReference type="ARBA" id="ARBA00005940"/>
    </source>
</evidence>
<dbReference type="InterPro" id="IPR017853">
    <property type="entry name" value="GH"/>
</dbReference>
<feature type="domain" description="Beta-galactosidase C-terminal" evidence="11">
    <location>
        <begin position="629"/>
        <end position="685"/>
    </location>
</feature>
<feature type="domain" description="Glycoside hydrolase family 42 N-terminal" evidence="9">
    <location>
        <begin position="15"/>
        <end position="394"/>
    </location>
</feature>